<evidence type="ECO:0000313" key="1">
    <source>
        <dbReference type="EMBL" id="RJO69082.1"/>
    </source>
</evidence>
<name>A0A3A4K9G6_9NOCA</name>
<protein>
    <submittedName>
        <fullName evidence="1">Uncharacterized protein</fullName>
    </submittedName>
</protein>
<reference evidence="1 2" key="1">
    <citation type="submission" date="2018-09" db="EMBL/GenBank/DDBJ databases">
        <title>YIM PH21274 draft genome.</title>
        <authorList>
            <person name="Miao C."/>
        </authorList>
    </citation>
    <scope>NUCLEOTIDE SEQUENCE [LARGE SCALE GENOMIC DNA]</scope>
    <source>
        <strain evidence="1 2">YIM PH 21724</strain>
    </source>
</reference>
<dbReference type="EMBL" id="QZFU01000045">
    <property type="protein sequence ID" value="RJO69082.1"/>
    <property type="molecule type" value="Genomic_DNA"/>
</dbReference>
<dbReference type="AlphaFoldDB" id="A0A3A4K9G6"/>
<gene>
    <name evidence="1" type="ORF">D5S18_30895</name>
</gene>
<dbReference type="Proteomes" id="UP000266677">
    <property type="component" value="Unassembled WGS sequence"/>
</dbReference>
<evidence type="ECO:0000313" key="2">
    <source>
        <dbReference type="Proteomes" id="UP000266677"/>
    </source>
</evidence>
<proteinExistence type="predicted"/>
<keyword evidence="2" id="KW-1185">Reference proteome</keyword>
<accession>A0A3A4K9G6</accession>
<sequence>MADPFSMGDRDPSSIAPDRWMRRLQCACRGAGGQRILHARIEIHDVERVAKVTGGGPCHPRLFSYPK</sequence>
<comment type="caution">
    <text evidence="1">The sequence shown here is derived from an EMBL/GenBank/DDBJ whole genome shotgun (WGS) entry which is preliminary data.</text>
</comment>
<organism evidence="1 2">
    <name type="scientific">Nocardia panacis</name>
    <dbReference type="NCBI Taxonomy" id="2340916"/>
    <lineage>
        <taxon>Bacteria</taxon>
        <taxon>Bacillati</taxon>
        <taxon>Actinomycetota</taxon>
        <taxon>Actinomycetes</taxon>
        <taxon>Mycobacteriales</taxon>
        <taxon>Nocardiaceae</taxon>
        <taxon>Nocardia</taxon>
    </lineage>
</organism>